<evidence type="ECO:0000256" key="4">
    <source>
        <dbReference type="ARBA" id="ARBA00023204"/>
    </source>
</evidence>
<protein>
    <recommendedName>
        <fullName evidence="5">Putative 3-methyladenine DNA glycosylase</fullName>
        <ecNumber evidence="5">3.2.2.-</ecNumber>
    </recommendedName>
</protein>
<dbReference type="KEGG" id="flh:EJ997_04110"/>
<dbReference type="RefSeq" id="WP_126703453.1">
    <property type="nucleotide sequence ID" value="NZ_CP034593.1"/>
</dbReference>
<dbReference type="GO" id="GO:0003677">
    <property type="term" value="F:DNA binding"/>
    <property type="evidence" value="ECO:0007669"/>
    <property type="project" value="InterPro"/>
</dbReference>
<dbReference type="SUPFAM" id="SSF50486">
    <property type="entry name" value="FMT C-terminal domain-like"/>
    <property type="match status" value="1"/>
</dbReference>
<name>A0A3S9PWC3_9ACTO</name>
<dbReference type="EMBL" id="CP034593">
    <property type="protein sequence ID" value="AZQ76645.1"/>
    <property type="molecule type" value="Genomic_DNA"/>
</dbReference>
<evidence type="ECO:0000313" key="6">
    <source>
        <dbReference type="EMBL" id="AZQ76645.1"/>
    </source>
</evidence>
<dbReference type="OrthoDB" id="9794313at2"/>
<dbReference type="EC" id="3.2.2.-" evidence="5"/>
<evidence type="ECO:0000313" key="7">
    <source>
        <dbReference type="Proteomes" id="UP000280344"/>
    </source>
</evidence>
<accession>A0A3S9PWC3</accession>
<evidence type="ECO:0000256" key="1">
    <source>
        <dbReference type="ARBA" id="ARBA00009232"/>
    </source>
</evidence>
<sequence>MLDLSGDPCDLGPKLLGTVIRTDVAIRIVEVEAYRGEQDPGSHAYRGKTRRNASMFGPPGHLYVYFIYGMHWSANLVCWPEGRAGGLLLRAGEVVENHEAARKRRPAAKSDRDLARGPARLAQALGIDGSFDGTAVHQQRSSVDRYGQSSGLGENHVDESATGVLGADTALVTPTGDPVRVELEVPSVRAPWTQGPRVGVSGEGGSEEYSWRFWIPGDRHVSPYRPGKPAR</sequence>
<dbReference type="GO" id="GO:0003905">
    <property type="term" value="F:alkylbase DNA N-glycosylase activity"/>
    <property type="evidence" value="ECO:0007669"/>
    <property type="project" value="InterPro"/>
</dbReference>
<dbReference type="NCBIfam" id="NF002003">
    <property type="entry name" value="PRK00802.1-3"/>
    <property type="match status" value="1"/>
</dbReference>
<proteinExistence type="inferred from homology"/>
<evidence type="ECO:0000256" key="5">
    <source>
        <dbReference type="HAMAP-Rule" id="MF_00527"/>
    </source>
</evidence>
<dbReference type="HAMAP" id="MF_00527">
    <property type="entry name" value="3MGH"/>
    <property type="match status" value="1"/>
</dbReference>
<dbReference type="AlphaFoldDB" id="A0A3S9PWC3"/>
<dbReference type="Gene3D" id="3.10.300.10">
    <property type="entry name" value="Methylpurine-DNA glycosylase (MPG)"/>
    <property type="match status" value="1"/>
</dbReference>
<keyword evidence="4 5" id="KW-0234">DNA repair</keyword>
<dbReference type="InterPro" id="IPR003180">
    <property type="entry name" value="MPG"/>
</dbReference>
<evidence type="ECO:0000256" key="2">
    <source>
        <dbReference type="ARBA" id="ARBA00022763"/>
    </source>
</evidence>
<keyword evidence="3 5" id="KW-0378">Hydrolase</keyword>
<gene>
    <name evidence="6" type="ORF">EJ997_04110</name>
</gene>
<reference evidence="6 7" key="1">
    <citation type="submission" date="2018-12" db="EMBL/GenBank/DDBJ databases">
        <title>Complete genome sequence of Flaviflexus sp. H23T48.</title>
        <authorList>
            <person name="Bae J.-W."/>
            <person name="Lee J.-Y."/>
        </authorList>
    </citation>
    <scope>NUCLEOTIDE SEQUENCE [LARGE SCALE GENOMIC DNA]</scope>
    <source>
        <strain evidence="6 7">H23T48</strain>
    </source>
</reference>
<dbReference type="InterPro" id="IPR036995">
    <property type="entry name" value="MPG_sf"/>
</dbReference>
<keyword evidence="7" id="KW-1185">Reference proteome</keyword>
<dbReference type="Proteomes" id="UP000280344">
    <property type="component" value="Chromosome"/>
</dbReference>
<dbReference type="PANTHER" id="PTHR10429">
    <property type="entry name" value="DNA-3-METHYLADENINE GLYCOSYLASE"/>
    <property type="match status" value="1"/>
</dbReference>
<keyword evidence="6" id="KW-0326">Glycosidase</keyword>
<evidence type="ECO:0000256" key="3">
    <source>
        <dbReference type="ARBA" id="ARBA00022801"/>
    </source>
</evidence>
<dbReference type="Pfam" id="PF02245">
    <property type="entry name" value="Pur_DNA_glyco"/>
    <property type="match status" value="1"/>
</dbReference>
<organism evidence="6 7">
    <name type="scientific">Flaviflexus ciconiae</name>
    <dbReference type="NCBI Taxonomy" id="2496867"/>
    <lineage>
        <taxon>Bacteria</taxon>
        <taxon>Bacillati</taxon>
        <taxon>Actinomycetota</taxon>
        <taxon>Actinomycetes</taxon>
        <taxon>Actinomycetales</taxon>
        <taxon>Actinomycetaceae</taxon>
        <taxon>Flaviflexus</taxon>
    </lineage>
</organism>
<keyword evidence="2 5" id="KW-0227">DNA damage</keyword>
<dbReference type="NCBIfam" id="TIGR00567">
    <property type="entry name" value="3mg"/>
    <property type="match status" value="1"/>
</dbReference>
<dbReference type="CDD" id="cd00540">
    <property type="entry name" value="AAG"/>
    <property type="match status" value="1"/>
</dbReference>
<comment type="similarity">
    <text evidence="1 5">Belongs to the DNA glycosylase MPG family.</text>
</comment>
<dbReference type="InterPro" id="IPR011034">
    <property type="entry name" value="Formyl_transferase-like_C_sf"/>
</dbReference>
<dbReference type="PANTHER" id="PTHR10429:SF0">
    <property type="entry name" value="DNA-3-METHYLADENINE GLYCOSYLASE"/>
    <property type="match status" value="1"/>
</dbReference>
<dbReference type="GO" id="GO:0006284">
    <property type="term" value="P:base-excision repair"/>
    <property type="evidence" value="ECO:0007669"/>
    <property type="project" value="InterPro"/>
</dbReference>